<keyword evidence="2" id="KW-0472">Membrane</keyword>
<evidence type="ECO:0000256" key="2">
    <source>
        <dbReference type="SAM" id="Phobius"/>
    </source>
</evidence>
<evidence type="ECO:0000313" key="4">
    <source>
        <dbReference type="Proteomes" id="UP001549146"/>
    </source>
</evidence>
<evidence type="ECO:0008006" key="5">
    <source>
        <dbReference type="Google" id="ProtNLM"/>
    </source>
</evidence>
<feature type="compositionally biased region" description="Low complexity" evidence="1">
    <location>
        <begin position="153"/>
        <end position="162"/>
    </location>
</feature>
<dbReference type="EMBL" id="JBEPMO010000006">
    <property type="protein sequence ID" value="MET3731851.1"/>
    <property type="molecule type" value="Genomic_DNA"/>
</dbReference>
<organism evidence="3 4">
    <name type="scientific">Moheibacter stercoris</name>
    <dbReference type="NCBI Taxonomy" id="1628251"/>
    <lineage>
        <taxon>Bacteria</taxon>
        <taxon>Pseudomonadati</taxon>
        <taxon>Bacteroidota</taxon>
        <taxon>Flavobacteriia</taxon>
        <taxon>Flavobacteriales</taxon>
        <taxon>Weeksellaceae</taxon>
        <taxon>Moheibacter</taxon>
    </lineage>
</organism>
<proteinExistence type="predicted"/>
<gene>
    <name evidence="3" type="ORF">ABID46_001432</name>
</gene>
<protein>
    <recommendedName>
        <fullName evidence="5">Outer membrane protein beta-barrel domain-containing protein</fullName>
    </recommendedName>
</protein>
<reference evidence="3 4" key="1">
    <citation type="submission" date="2024-06" db="EMBL/GenBank/DDBJ databases">
        <title>Genomic Encyclopedia of Type Strains, Phase IV (KMG-IV): sequencing the most valuable type-strain genomes for metagenomic binning, comparative biology and taxonomic classification.</title>
        <authorList>
            <person name="Goeker M."/>
        </authorList>
    </citation>
    <scope>NUCLEOTIDE SEQUENCE [LARGE SCALE GENOMIC DNA]</scope>
    <source>
        <strain evidence="3 4">DSM 29388</strain>
    </source>
</reference>
<keyword evidence="2" id="KW-1133">Transmembrane helix</keyword>
<comment type="caution">
    <text evidence="3">The sequence shown here is derived from an EMBL/GenBank/DDBJ whole genome shotgun (WGS) entry which is preliminary data.</text>
</comment>
<feature type="region of interest" description="Disordered" evidence="1">
    <location>
        <begin position="153"/>
        <end position="175"/>
    </location>
</feature>
<evidence type="ECO:0000256" key="1">
    <source>
        <dbReference type="SAM" id="MobiDB-lite"/>
    </source>
</evidence>
<dbReference type="SUPFAM" id="SSF56925">
    <property type="entry name" value="OMPA-like"/>
    <property type="match status" value="1"/>
</dbReference>
<keyword evidence="4" id="KW-1185">Reference proteome</keyword>
<name>A0ABV2LTT2_9FLAO</name>
<accession>A0ABV2LTT2</accession>
<dbReference type="InterPro" id="IPR011250">
    <property type="entry name" value="OMP/PagP_B-barrel"/>
</dbReference>
<evidence type="ECO:0000313" key="3">
    <source>
        <dbReference type="EMBL" id="MET3731851.1"/>
    </source>
</evidence>
<keyword evidence="2" id="KW-0812">Transmembrane</keyword>
<dbReference type="Proteomes" id="UP001549146">
    <property type="component" value="Unassembled WGS sequence"/>
</dbReference>
<sequence>MSMKINHYFKKRLDIPQEPPVDSWEYIQQRIPNKQEKRKPFIPIWLFASGIAASLALIGGSVYLLNQDFSNGNAGTTINNSSSTTNTTLVKSDVNSVENQDNNFNTLSQDEFELNNSLENSNKLPFNSVNQSTYSLNNHSNYGINSTSFANHNSSNSYSSDSPFGRQNESESVEVSQTLDLEKENFLAQSLPDWTPEYADSNQVLKTILEEAKLLEKQENLVAKNQPSENKKKPILKKKVEFDRFYVAGFISPMALNTFVGNSMLADQMSQYKTENNVLLAYGMKGGYAISPRVKLRTGVSVIGFEQITKDVPLSYQIEGSENVASHLSNNIKYNGNLRIEPFVSTVNQDLTNTTGSGDIQQQSQYIEIPIEAEVALFKTNSIGISATGGGSTWLLSKNKIIAHTDDFTQELGKAKNLNNTSFSANAGLKFDMNLTENIQLNVEPTFKYLINPVNDIKNYNPYTVGVNAGVSVSFK</sequence>
<feature type="transmembrane region" description="Helical" evidence="2">
    <location>
        <begin position="44"/>
        <end position="65"/>
    </location>
</feature>